<dbReference type="RefSeq" id="WP_055439741.1">
    <property type="nucleotide sequence ID" value="NZ_CYHB01000008.1"/>
</dbReference>
<gene>
    <name evidence="1" type="ORF">Ga0061064_2101</name>
</gene>
<sequence length="137" mass="15675">MRNEYFNVMNELGFDVWSATPALESNCQHIESLLPRLQALSMRTHQWITVIGARREVIEQLVAAGISRTRIRWVHGRNQDEREWATEQALLAGTSSIVLSWLGELSPRMQQRLKMASKVSQTHSFVLNDLPSPTPLH</sequence>
<keyword evidence="2" id="KW-1185">Reference proteome</keyword>
<organism evidence="1 2">
    <name type="scientific">Pseudidiomarina woesei</name>
    <dbReference type="NCBI Taxonomy" id="1381080"/>
    <lineage>
        <taxon>Bacteria</taxon>
        <taxon>Pseudomonadati</taxon>
        <taxon>Pseudomonadota</taxon>
        <taxon>Gammaproteobacteria</taxon>
        <taxon>Alteromonadales</taxon>
        <taxon>Idiomarinaceae</taxon>
        <taxon>Pseudidiomarina</taxon>
    </lineage>
</organism>
<evidence type="ECO:0000313" key="1">
    <source>
        <dbReference type="EMBL" id="CUA88207.1"/>
    </source>
</evidence>
<dbReference type="EMBL" id="CYHB01000008">
    <property type="protein sequence ID" value="CUA88207.1"/>
    <property type="molecule type" value="Genomic_DNA"/>
</dbReference>
<dbReference type="OrthoDB" id="6239438at2"/>
<dbReference type="Gene3D" id="3.40.50.300">
    <property type="entry name" value="P-loop containing nucleotide triphosphate hydrolases"/>
    <property type="match status" value="1"/>
</dbReference>
<evidence type="ECO:0000313" key="2">
    <source>
        <dbReference type="Proteomes" id="UP000182598"/>
    </source>
</evidence>
<dbReference type="AlphaFoldDB" id="A0A0K6HBE8"/>
<protein>
    <recommendedName>
        <fullName evidence="3">Cell division inhibitor SulA</fullName>
    </recommendedName>
</protein>
<dbReference type="Proteomes" id="UP000182598">
    <property type="component" value="Unassembled WGS sequence"/>
</dbReference>
<reference evidence="2" key="1">
    <citation type="submission" date="2015-08" db="EMBL/GenBank/DDBJ databases">
        <authorList>
            <person name="Varghese N."/>
        </authorList>
    </citation>
    <scope>NUCLEOTIDE SEQUENCE [LARGE SCALE GENOMIC DNA]</scope>
    <source>
        <strain evidence="2">DSM 27808</strain>
    </source>
</reference>
<dbReference type="InterPro" id="IPR027417">
    <property type="entry name" value="P-loop_NTPase"/>
</dbReference>
<proteinExistence type="predicted"/>
<evidence type="ECO:0008006" key="3">
    <source>
        <dbReference type="Google" id="ProtNLM"/>
    </source>
</evidence>
<name>A0A0K6HBE8_9GAMM</name>
<accession>A0A0K6HBE8</accession>
<dbReference type="SUPFAM" id="SSF52540">
    <property type="entry name" value="P-loop containing nucleoside triphosphate hydrolases"/>
    <property type="match status" value="1"/>
</dbReference>